<sequence length="81" mass="9711">MIYTFKSNYNVELYLFPPPQFQYGSFAYDTQFNLDKQPKCDLHFECLHITQSVAEEIFSYNRFSDYHLDITHESLILSTKQ</sequence>
<protein>
    <submittedName>
        <fullName evidence="1">Uncharacterized protein</fullName>
    </submittedName>
</protein>
<organism evidence="1 2">
    <name type="scientific">Rotaria sordida</name>
    <dbReference type="NCBI Taxonomy" id="392033"/>
    <lineage>
        <taxon>Eukaryota</taxon>
        <taxon>Metazoa</taxon>
        <taxon>Spiralia</taxon>
        <taxon>Gnathifera</taxon>
        <taxon>Rotifera</taxon>
        <taxon>Eurotatoria</taxon>
        <taxon>Bdelloidea</taxon>
        <taxon>Philodinida</taxon>
        <taxon>Philodinidae</taxon>
        <taxon>Rotaria</taxon>
    </lineage>
</organism>
<evidence type="ECO:0000313" key="1">
    <source>
        <dbReference type="EMBL" id="CAF3582951.1"/>
    </source>
</evidence>
<evidence type="ECO:0000313" key="2">
    <source>
        <dbReference type="Proteomes" id="UP000663836"/>
    </source>
</evidence>
<reference evidence="1" key="1">
    <citation type="submission" date="2021-02" db="EMBL/GenBank/DDBJ databases">
        <authorList>
            <person name="Nowell W R."/>
        </authorList>
    </citation>
    <scope>NUCLEOTIDE SEQUENCE</scope>
</reference>
<dbReference type="AlphaFoldDB" id="A0A818LS15"/>
<dbReference type="EMBL" id="CAJOBD010000119">
    <property type="protein sequence ID" value="CAF3582951.1"/>
    <property type="molecule type" value="Genomic_DNA"/>
</dbReference>
<dbReference type="Proteomes" id="UP000663836">
    <property type="component" value="Unassembled WGS sequence"/>
</dbReference>
<proteinExistence type="predicted"/>
<gene>
    <name evidence="1" type="ORF">JBS370_LOCUS2903</name>
</gene>
<name>A0A818LS15_9BILA</name>
<comment type="caution">
    <text evidence="1">The sequence shown here is derived from an EMBL/GenBank/DDBJ whole genome shotgun (WGS) entry which is preliminary data.</text>
</comment>
<accession>A0A818LS15</accession>